<dbReference type="PANTHER" id="PTHR14202">
    <property type="entry name" value="60 KDA RIBONUCLEOPROTEIN SSA/RO"/>
    <property type="match status" value="1"/>
</dbReference>
<evidence type="ECO:0000313" key="9">
    <source>
        <dbReference type="EMBL" id="KAH3858065.1"/>
    </source>
</evidence>
<evidence type="ECO:0000256" key="7">
    <source>
        <dbReference type="SAM" id="SignalP"/>
    </source>
</evidence>
<dbReference type="Gene3D" id="3.40.50.410">
    <property type="entry name" value="von Willebrand factor, type A domain"/>
    <property type="match status" value="2"/>
</dbReference>
<sequence>MRAGWLAGGLAGWRAGWLAGGLAGWRNKLPTGDLVPQSRPLYQAIHGPGQVMNNAGGYVFTMDDMDRCRRFLIMGTEGGTYYAKETDLKRGNVQCIDRLISDGRGREAVEAIRDISINRRNVRQNSLLYAYAICCRSNNKEVKKLAYSYLSEICRIPTHLFMFIKFCEEESRGEGEPATGTGWGRAHKRAVAKWYTNFINNPEKLARLVTKYKNREGWTHKDLLRLAHVSTKDPVVGFILRYIVKGYAKAQEMYICNTARQTDEIARLAMLEGVNNLIQGVDQASATTDPNQLCELIEKYQLNWEHCPSQLLRSPEVWRQLLKKMPIEAMVRNLGRMTELKLFEGEGGKESLDLVLDKLRSINTEAEVPMEEEGDSGEGPSRGHRVNFLHPFKILLALEAYRKVEESGKKGKLTWTPNQQIVDALDSAFYQAFSQVTPTGKNYYLGVDVSGSMGVPVLGSSVITCQMAAAAMMMTTVRTEENCKIRAFSDRMVPLEIKRDDKMQTVLDKMRDMTFGSTDCSVPMKDAIENKWQDIDVFMVFTDCETWIGNVHPCQALVEYRKYSGKRDVKLIVCGMTATEFTIADKDDKYMLDIAGFDSSAPELIERFSRGEV</sequence>
<dbReference type="GO" id="GO:1990904">
    <property type="term" value="C:ribonucleoprotein complex"/>
    <property type="evidence" value="ECO:0007669"/>
    <property type="project" value="UniProtKB-KW"/>
</dbReference>
<gene>
    <name evidence="9" type="ORF">DPMN_100684</name>
</gene>
<accession>A0A9D4LGC6</accession>
<dbReference type="InterPro" id="IPR040322">
    <property type="entry name" value="TROVE2"/>
</dbReference>
<name>A0A9D4LGC6_DREPO</name>
<evidence type="ECO:0000256" key="2">
    <source>
        <dbReference type="ARBA" id="ARBA00007814"/>
    </source>
</evidence>
<keyword evidence="5" id="KW-0694">RNA-binding</keyword>
<dbReference type="Pfam" id="PF05731">
    <property type="entry name" value="TROVE"/>
    <property type="match status" value="1"/>
</dbReference>
<evidence type="ECO:0000256" key="3">
    <source>
        <dbReference type="ARBA" id="ARBA00022490"/>
    </source>
</evidence>
<dbReference type="GO" id="GO:0003723">
    <property type="term" value="F:RNA binding"/>
    <property type="evidence" value="ECO:0007669"/>
    <property type="project" value="UniProtKB-KW"/>
</dbReference>
<comment type="caution">
    <text evidence="9">The sequence shown here is derived from an EMBL/GenBank/DDBJ whole genome shotgun (WGS) entry which is preliminary data.</text>
</comment>
<feature type="chain" id="PRO_5038803687" description="TROVE domain-containing protein" evidence="7">
    <location>
        <begin position="16"/>
        <end position="613"/>
    </location>
</feature>
<evidence type="ECO:0000256" key="6">
    <source>
        <dbReference type="ARBA" id="ARBA00023274"/>
    </source>
</evidence>
<reference evidence="9" key="1">
    <citation type="journal article" date="2019" name="bioRxiv">
        <title>The Genome of the Zebra Mussel, Dreissena polymorpha: A Resource for Invasive Species Research.</title>
        <authorList>
            <person name="McCartney M.A."/>
            <person name="Auch B."/>
            <person name="Kono T."/>
            <person name="Mallez S."/>
            <person name="Zhang Y."/>
            <person name="Obille A."/>
            <person name="Becker A."/>
            <person name="Abrahante J.E."/>
            <person name="Garbe J."/>
            <person name="Badalamenti J.P."/>
            <person name="Herman A."/>
            <person name="Mangelson H."/>
            <person name="Liachko I."/>
            <person name="Sullivan S."/>
            <person name="Sone E.D."/>
            <person name="Koren S."/>
            <person name="Silverstein K.A.T."/>
            <person name="Beckman K.B."/>
            <person name="Gohl D.M."/>
        </authorList>
    </citation>
    <scope>NUCLEOTIDE SEQUENCE</scope>
    <source>
        <strain evidence="9">Duluth1</strain>
        <tissue evidence="9">Whole animal</tissue>
    </source>
</reference>
<dbReference type="Proteomes" id="UP000828390">
    <property type="component" value="Unassembled WGS sequence"/>
</dbReference>
<feature type="domain" description="TROVE" evidence="8">
    <location>
        <begin position="51"/>
        <end position="441"/>
    </location>
</feature>
<comment type="subcellular location">
    <subcellularLocation>
        <location evidence="1">Cytoplasm</location>
    </subcellularLocation>
</comment>
<keyword evidence="6" id="KW-0687">Ribonucleoprotein</keyword>
<keyword evidence="10" id="KW-1185">Reference proteome</keyword>
<dbReference type="AlphaFoldDB" id="A0A9D4LGC6"/>
<evidence type="ECO:0000313" key="10">
    <source>
        <dbReference type="Proteomes" id="UP000828390"/>
    </source>
</evidence>
<dbReference type="SUPFAM" id="SSF53300">
    <property type="entry name" value="vWA-like"/>
    <property type="match status" value="1"/>
</dbReference>
<dbReference type="InterPro" id="IPR037214">
    <property type="entry name" value="TROVE_dom_sf"/>
</dbReference>
<evidence type="ECO:0000256" key="1">
    <source>
        <dbReference type="ARBA" id="ARBA00004496"/>
    </source>
</evidence>
<dbReference type="InterPro" id="IPR056800">
    <property type="entry name" value="vWA_Ro60"/>
</dbReference>
<dbReference type="InterPro" id="IPR008858">
    <property type="entry name" value="TROVE_dom"/>
</dbReference>
<dbReference type="PROSITE" id="PS50988">
    <property type="entry name" value="TROVE"/>
    <property type="match status" value="1"/>
</dbReference>
<evidence type="ECO:0000259" key="8">
    <source>
        <dbReference type="PROSITE" id="PS50988"/>
    </source>
</evidence>
<keyword evidence="3" id="KW-0963">Cytoplasm</keyword>
<proteinExistence type="inferred from homology"/>
<keyword evidence="4" id="KW-0479">Metal-binding</keyword>
<keyword evidence="7" id="KW-0732">Signal</keyword>
<dbReference type="Pfam" id="PF25045">
    <property type="entry name" value="vWA_Ro60"/>
    <property type="match status" value="1"/>
</dbReference>
<dbReference type="PANTHER" id="PTHR14202:SF0">
    <property type="entry name" value="RNA-BINDING PROTEIN RO60"/>
    <property type="match status" value="1"/>
</dbReference>
<dbReference type="SUPFAM" id="SSF140864">
    <property type="entry name" value="TROVE domain-like"/>
    <property type="match status" value="1"/>
</dbReference>
<feature type="signal peptide" evidence="7">
    <location>
        <begin position="1"/>
        <end position="15"/>
    </location>
</feature>
<evidence type="ECO:0000256" key="4">
    <source>
        <dbReference type="ARBA" id="ARBA00022723"/>
    </source>
</evidence>
<dbReference type="GO" id="GO:0005737">
    <property type="term" value="C:cytoplasm"/>
    <property type="evidence" value="ECO:0007669"/>
    <property type="project" value="UniProtKB-SubCell"/>
</dbReference>
<organism evidence="9 10">
    <name type="scientific">Dreissena polymorpha</name>
    <name type="common">Zebra mussel</name>
    <name type="synonym">Mytilus polymorpha</name>
    <dbReference type="NCBI Taxonomy" id="45954"/>
    <lineage>
        <taxon>Eukaryota</taxon>
        <taxon>Metazoa</taxon>
        <taxon>Spiralia</taxon>
        <taxon>Lophotrochozoa</taxon>
        <taxon>Mollusca</taxon>
        <taxon>Bivalvia</taxon>
        <taxon>Autobranchia</taxon>
        <taxon>Heteroconchia</taxon>
        <taxon>Euheterodonta</taxon>
        <taxon>Imparidentia</taxon>
        <taxon>Neoheterodontei</taxon>
        <taxon>Myida</taxon>
        <taxon>Dreissenoidea</taxon>
        <taxon>Dreissenidae</taxon>
        <taxon>Dreissena</taxon>
    </lineage>
</organism>
<protein>
    <recommendedName>
        <fullName evidence="8">TROVE domain-containing protein</fullName>
    </recommendedName>
</protein>
<dbReference type="InterPro" id="IPR036465">
    <property type="entry name" value="vWFA_dom_sf"/>
</dbReference>
<dbReference type="EMBL" id="JAIWYP010000003">
    <property type="protein sequence ID" value="KAH3858065.1"/>
    <property type="molecule type" value="Genomic_DNA"/>
</dbReference>
<dbReference type="GO" id="GO:0046872">
    <property type="term" value="F:metal ion binding"/>
    <property type="evidence" value="ECO:0007669"/>
    <property type="project" value="UniProtKB-KW"/>
</dbReference>
<evidence type="ECO:0000256" key="5">
    <source>
        <dbReference type="ARBA" id="ARBA00022884"/>
    </source>
</evidence>
<comment type="similarity">
    <text evidence="2">Belongs to the Ro 60 kDa family.</text>
</comment>
<reference evidence="9" key="2">
    <citation type="submission" date="2020-11" db="EMBL/GenBank/DDBJ databases">
        <authorList>
            <person name="McCartney M.A."/>
            <person name="Auch B."/>
            <person name="Kono T."/>
            <person name="Mallez S."/>
            <person name="Becker A."/>
            <person name="Gohl D.M."/>
            <person name="Silverstein K.A.T."/>
            <person name="Koren S."/>
            <person name="Bechman K.B."/>
            <person name="Herman A."/>
            <person name="Abrahante J.E."/>
            <person name="Garbe J."/>
        </authorList>
    </citation>
    <scope>NUCLEOTIDE SEQUENCE</scope>
    <source>
        <strain evidence="9">Duluth1</strain>
        <tissue evidence="9">Whole animal</tissue>
    </source>
</reference>